<sequence length="136" mass="14969">MPAMHSIKQAASNHTCAFQLILLMIPPQVQGKVLPLLSKIPRYARNPAKRIALAMKAVMRKAVIRNIPASNTSPIGNAQDTIPDQDASNGQGEILSWYLNVVCSNSLFNPVYKNNMTSKDAMISISSLFFIFHNIS</sequence>
<comment type="caution">
    <text evidence="1">The sequence shown here is derived from an EMBL/GenBank/DDBJ whole genome shotgun (WGS) entry which is preliminary data.</text>
</comment>
<keyword evidence="2" id="KW-1185">Reference proteome</keyword>
<dbReference type="EMBL" id="QTJV01000001">
    <property type="protein sequence ID" value="RFM36262.1"/>
    <property type="molecule type" value="Genomic_DNA"/>
</dbReference>
<gene>
    <name evidence="1" type="ORF">DXN04_01780</name>
</gene>
<evidence type="ECO:0000313" key="1">
    <source>
        <dbReference type="EMBL" id="RFM36262.1"/>
    </source>
</evidence>
<evidence type="ECO:0000313" key="2">
    <source>
        <dbReference type="Proteomes" id="UP000261174"/>
    </source>
</evidence>
<reference evidence="1 2" key="1">
    <citation type="submission" date="2018-08" db="EMBL/GenBank/DDBJ databases">
        <title>Chitinophaga sp. K20C18050901, a novel bacterium isolated from forest soil.</title>
        <authorList>
            <person name="Wang C."/>
        </authorList>
    </citation>
    <scope>NUCLEOTIDE SEQUENCE [LARGE SCALE GENOMIC DNA]</scope>
    <source>
        <strain evidence="1 2">K20C18050901</strain>
    </source>
</reference>
<organism evidence="1 2">
    <name type="scientific">Chitinophaga silvisoli</name>
    <dbReference type="NCBI Taxonomy" id="2291814"/>
    <lineage>
        <taxon>Bacteria</taxon>
        <taxon>Pseudomonadati</taxon>
        <taxon>Bacteroidota</taxon>
        <taxon>Chitinophagia</taxon>
        <taxon>Chitinophagales</taxon>
        <taxon>Chitinophagaceae</taxon>
        <taxon>Chitinophaga</taxon>
    </lineage>
</organism>
<proteinExistence type="predicted"/>
<accession>A0A3E1P7W5</accession>
<dbReference type="AlphaFoldDB" id="A0A3E1P7W5"/>
<name>A0A3E1P7W5_9BACT</name>
<protein>
    <submittedName>
        <fullName evidence="1">Uncharacterized protein</fullName>
    </submittedName>
</protein>
<dbReference type="Proteomes" id="UP000261174">
    <property type="component" value="Unassembled WGS sequence"/>
</dbReference>